<gene>
    <name evidence="1" type="ORF">AK812_SmicGene44662</name>
</gene>
<dbReference type="AlphaFoldDB" id="A0A1Q9BXW6"/>
<proteinExistence type="predicted"/>
<evidence type="ECO:0000313" key="2">
    <source>
        <dbReference type="Proteomes" id="UP000186817"/>
    </source>
</evidence>
<reference evidence="1 2" key="1">
    <citation type="submission" date="2016-02" db="EMBL/GenBank/DDBJ databases">
        <title>Genome analysis of coral dinoflagellate symbionts highlights evolutionary adaptations to a symbiotic lifestyle.</title>
        <authorList>
            <person name="Aranda M."/>
            <person name="Li Y."/>
            <person name="Liew Y.J."/>
            <person name="Baumgarten S."/>
            <person name="Simakov O."/>
            <person name="Wilson M."/>
            <person name="Piel J."/>
            <person name="Ashoor H."/>
            <person name="Bougouffa S."/>
            <person name="Bajic V.B."/>
            <person name="Ryu T."/>
            <person name="Ravasi T."/>
            <person name="Bayer T."/>
            <person name="Micklem G."/>
            <person name="Kim H."/>
            <person name="Bhak J."/>
            <person name="Lajeunesse T.C."/>
            <person name="Voolstra C.R."/>
        </authorList>
    </citation>
    <scope>NUCLEOTIDE SEQUENCE [LARGE SCALE GENOMIC DNA]</scope>
    <source>
        <strain evidence="1 2">CCMP2467</strain>
    </source>
</reference>
<dbReference type="EMBL" id="LSRX01002426">
    <property type="protein sequence ID" value="OLP75524.1"/>
    <property type="molecule type" value="Genomic_DNA"/>
</dbReference>
<sequence length="163" mass="17845">MASSGSEGPSAEPVESPQLSAEASAVTLSLRDSLWISSIPGMDERLTQVLSESAALQHSIRLVRDAVEDLQVTAQDLRSDVQVLQRRVQLLETRLHDVEDHNGKTLQLLKGQAEALDEPLLGLFAVGRPFRARRNELLDRSAGCFANFELCCALWHQASSKVA</sequence>
<dbReference type="OrthoDB" id="413404at2759"/>
<evidence type="ECO:0000313" key="1">
    <source>
        <dbReference type="EMBL" id="OLP75524.1"/>
    </source>
</evidence>
<keyword evidence="2" id="KW-1185">Reference proteome</keyword>
<dbReference type="Gene3D" id="1.10.287.1490">
    <property type="match status" value="1"/>
</dbReference>
<organism evidence="1 2">
    <name type="scientific">Symbiodinium microadriaticum</name>
    <name type="common">Dinoflagellate</name>
    <name type="synonym">Zooxanthella microadriatica</name>
    <dbReference type="NCBI Taxonomy" id="2951"/>
    <lineage>
        <taxon>Eukaryota</taxon>
        <taxon>Sar</taxon>
        <taxon>Alveolata</taxon>
        <taxon>Dinophyceae</taxon>
        <taxon>Suessiales</taxon>
        <taxon>Symbiodiniaceae</taxon>
        <taxon>Symbiodinium</taxon>
    </lineage>
</organism>
<dbReference type="Proteomes" id="UP000186817">
    <property type="component" value="Unassembled WGS sequence"/>
</dbReference>
<accession>A0A1Q9BXW6</accession>
<comment type="caution">
    <text evidence="1">The sequence shown here is derived from an EMBL/GenBank/DDBJ whole genome shotgun (WGS) entry which is preliminary data.</text>
</comment>
<dbReference type="SUPFAM" id="SSF57997">
    <property type="entry name" value="Tropomyosin"/>
    <property type="match status" value="1"/>
</dbReference>
<protein>
    <submittedName>
        <fullName evidence="1">Uncharacterized protein</fullName>
    </submittedName>
</protein>
<name>A0A1Q9BXW6_SYMMI</name>